<evidence type="ECO:0000256" key="4">
    <source>
        <dbReference type="ARBA" id="ARBA00023163"/>
    </source>
</evidence>
<evidence type="ECO:0000256" key="3">
    <source>
        <dbReference type="ARBA" id="ARBA00023125"/>
    </source>
</evidence>
<protein>
    <recommendedName>
        <fullName evidence="7">NAC domain-containing protein</fullName>
    </recommendedName>
</protein>
<keyword evidence="4" id="KW-0804">Transcription</keyword>
<evidence type="ECO:0000256" key="6">
    <source>
        <dbReference type="SAM" id="MobiDB-lite"/>
    </source>
</evidence>
<dbReference type="InterPro" id="IPR003441">
    <property type="entry name" value="NAC-dom"/>
</dbReference>
<name>A0A3P6EV35_BRAOL</name>
<feature type="compositionally biased region" description="Basic and acidic residues" evidence="6">
    <location>
        <begin position="278"/>
        <end position="288"/>
    </location>
</feature>
<dbReference type="GO" id="GO:0005634">
    <property type="term" value="C:nucleus"/>
    <property type="evidence" value="ECO:0007669"/>
    <property type="project" value="UniProtKB-SubCell"/>
</dbReference>
<feature type="region of interest" description="Disordered" evidence="6">
    <location>
        <begin position="351"/>
        <end position="381"/>
    </location>
</feature>
<dbReference type="Pfam" id="PF02365">
    <property type="entry name" value="NAM"/>
    <property type="match status" value="1"/>
</dbReference>
<dbReference type="GO" id="GO:0003677">
    <property type="term" value="F:DNA binding"/>
    <property type="evidence" value="ECO:0007669"/>
    <property type="project" value="UniProtKB-KW"/>
</dbReference>
<evidence type="ECO:0000256" key="5">
    <source>
        <dbReference type="ARBA" id="ARBA00023242"/>
    </source>
</evidence>
<evidence type="ECO:0000256" key="2">
    <source>
        <dbReference type="ARBA" id="ARBA00023015"/>
    </source>
</evidence>
<evidence type="ECO:0000313" key="8">
    <source>
        <dbReference type="EMBL" id="VDD41336.1"/>
    </source>
</evidence>
<feature type="domain" description="NAC" evidence="7">
    <location>
        <begin position="5"/>
        <end position="162"/>
    </location>
</feature>
<dbReference type="SUPFAM" id="SSF101941">
    <property type="entry name" value="NAC domain"/>
    <property type="match status" value="1"/>
</dbReference>
<comment type="subcellular location">
    <subcellularLocation>
        <location evidence="1">Nucleus</location>
    </subcellularLocation>
</comment>
<feature type="compositionally biased region" description="Acidic residues" evidence="6">
    <location>
        <begin position="365"/>
        <end position="375"/>
    </location>
</feature>
<keyword evidence="2" id="KW-0805">Transcription regulation</keyword>
<organism evidence="8">
    <name type="scientific">Brassica oleracea</name>
    <name type="common">Wild cabbage</name>
    <dbReference type="NCBI Taxonomy" id="3712"/>
    <lineage>
        <taxon>Eukaryota</taxon>
        <taxon>Viridiplantae</taxon>
        <taxon>Streptophyta</taxon>
        <taxon>Embryophyta</taxon>
        <taxon>Tracheophyta</taxon>
        <taxon>Spermatophyta</taxon>
        <taxon>Magnoliopsida</taxon>
        <taxon>eudicotyledons</taxon>
        <taxon>Gunneridae</taxon>
        <taxon>Pentapetalae</taxon>
        <taxon>rosids</taxon>
        <taxon>malvids</taxon>
        <taxon>Brassicales</taxon>
        <taxon>Brassicaceae</taxon>
        <taxon>Brassiceae</taxon>
        <taxon>Brassica</taxon>
    </lineage>
</organism>
<keyword evidence="5" id="KW-0539">Nucleus</keyword>
<dbReference type="PANTHER" id="PTHR31989">
    <property type="entry name" value="NAC DOMAIN-CONTAINING PROTEIN 82-RELATED"/>
    <property type="match status" value="1"/>
</dbReference>
<accession>A0A3P6EV35</accession>
<dbReference type="AlphaFoldDB" id="A0A3P6EV35"/>
<dbReference type="GO" id="GO:0006355">
    <property type="term" value="P:regulation of DNA-templated transcription"/>
    <property type="evidence" value="ECO:0007669"/>
    <property type="project" value="InterPro"/>
</dbReference>
<reference evidence="8" key="1">
    <citation type="submission" date="2018-11" db="EMBL/GenBank/DDBJ databases">
        <authorList>
            <consortium name="Genoscope - CEA"/>
            <person name="William W."/>
        </authorList>
    </citation>
    <scope>NUCLEOTIDE SEQUENCE</scope>
</reference>
<keyword evidence="3" id="KW-0238">DNA-binding</keyword>
<sequence length="490" mass="51726">MVDPHPVGFRFRPTDEEIFNPYLKSKNMDGNTSHVDEVISTVDIYSFDPSELASQSSSTRKETDNVLYFFCPKENRYNRGERQSRKTKSGSWKKTGVTTNIMRKRGDCEKIGEKRVFVFQYSKILGGTKLKSDWVMHEYVATFVSPAQTPMVTYTLCKVMFKGDASDLPSSSAAPAGGGGGRGCDGGCDGGGGGCDGGGGGGGCGGGGGSGCGRGGGGGGDGGGCGGGGGGDGGAGDGGCGCGGGGGCDGCGGGGGEFEHTHSLIIPMNNPGGGMSAEAERSSSELHNPRQFSGFLHLEEETQMEDAIRRAINSLSPHDLNCLLNNDYDDEEQGNTQEEWLVNLWSMQGDRNDHRPKMPLTGFISDDDDDDDSDSDSISTKTCSIKSSSTCVTFGNSNRLIDQIIDLPESPRSTIESVSLTQEVSKALGANSAISEKKMSPCDDDAQVSEIGGDQMGQEMVIKNKRAGFIYRMIQKFAKKIKLCSCVSRI</sequence>
<proteinExistence type="predicted"/>
<dbReference type="EMBL" id="LR031877">
    <property type="protein sequence ID" value="VDD41336.1"/>
    <property type="molecule type" value="Genomic_DNA"/>
</dbReference>
<feature type="region of interest" description="Disordered" evidence="6">
    <location>
        <begin position="262"/>
        <end position="288"/>
    </location>
</feature>
<evidence type="ECO:0000256" key="1">
    <source>
        <dbReference type="ARBA" id="ARBA00004123"/>
    </source>
</evidence>
<dbReference type="InterPro" id="IPR036093">
    <property type="entry name" value="NAC_dom_sf"/>
</dbReference>
<dbReference type="Gene3D" id="2.170.150.80">
    <property type="entry name" value="NAC domain"/>
    <property type="match status" value="1"/>
</dbReference>
<gene>
    <name evidence="8" type="ORF">BOLC5T28883H</name>
</gene>
<dbReference type="PROSITE" id="PS51005">
    <property type="entry name" value="NAC"/>
    <property type="match status" value="1"/>
</dbReference>
<evidence type="ECO:0000259" key="7">
    <source>
        <dbReference type="PROSITE" id="PS51005"/>
    </source>
</evidence>